<sequence length="109" mass="12484">MTIEEEFKKVTGETDDISVSLFLDKAEETVLEKTNRPSLVKELEHFKFDLAVARYERDGESGESSHSEGGVNRSYRSEDEILSGIDKYRLSAVARRRLNAKKKDEEIQT</sequence>
<reference evidence="2" key="1">
    <citation type="submission" date="2007-11" db="EMBL/GenBank/DDBJ databases">
        <authorList>
            <person name="Fulton L."/>
            <person name="Clifton S."/>
            <person name="Fulton B."/>
            <person name="Xu J."/>
            <person name="Minx P."/>
            <person name="Pepin K.H."/>
            <person name="Johnson M."/>
            <person name="Thiruvilangam P."/>
            <person name="Bhonagiri V."/>
            <person name="Nash W.E."/>
            <person name="Mardis E.R."/>
            <person name="Wilson R.K."/>
        </authorList>
    </citation>
    <scope>NUCLEOTIDE SEQUENCE [LARGE SCALE GENOMIC DNA]</scope>
    <source>
        <strain evidence="2">DSM 1402</strain>
    </source>
</reference>
<evidence type="ECO:0000313" key="2">
    <source>
        <dbReference type="EMBL" id="EDS18132.1"/>
    </source>
</evidence>
<dbReference type="RefSeq" id="WP_003539107.1">
    <property type="nucleotide sequence ID" value="NZ_CAXTKX010000020.1"/>
</dbReference>
<dbReference type="Pfam" id="PF05135">
    <property type="entry name" value="Phage_connect_1"/>
    <property type="match status" value="1"/>
</dbReference>
<dbReference type="EMBL" id="ABFX02000008">
    <property type="protein sequence ID" value="EDS18132.1"/>
    <property type="molecule type" value="Genomic_DNA"/>
</dbReference>
<reference evidence="2" key="2">
    <citation type="submission" date="2014-06" db="EMBL/GenBank/DDBJ databases">
        <title>Draft genome sequence of Clostridium ramosum(DSM 1402).</title>
        <authorList>
            <person name="Sudarsanam P."/>
            <person name="Ley R."/>
            <person name="Guruge J."/>
            <person name="Turnbaugh P.J."/>
            <person name="Mahowald M."/>
            <person name="Liep D."/>
            <person name="Gordon J."/>
        </authorList>
    </citation>
    <scope>NUCLEOTIDE SEQUENCE</scope>
    <source>
        <strain evidence="2">DSM 1402</strain>
    </source>
</reference>
<dbReference type="Proteomes" id="UP000005798">
    <property type="component" value="Unassembled WGS sequence"/>
</dbReference>
<protein>
    <recommendedName>
        <fullName evidence="4">Phage gp6-like head-tail connector protein</fullName>
    </recommendedName>
</protein>
<proteinExistence type="predicted"/>
<dbReference type="HOGENOM" id="CLU_167503_0_0_9"/>
<accession>B0N8J4</accession>
<feature type="region of interest" description="Disordered" evidence="1">
    <location>
        <begin position="57"/>
        <end position="76"/>
    </location>
</feature>
<evidence type="ECO:0000256" key="1">
    <source>
        <dbReference type="SAM" id="MobiDB-lite"/>
    </source>
</evidence>
<name>B0N8J4_9FIRM</name>
<dbReference type="InterPro" id="IPR021146">
    <property type="entry name" value="Phage_gp6-like_head-tail"/>
</dbReference>
<organism evidence="2 3">
    <name type="scientific">Thomasclavelia ramosa DSM 1402</name>
    <dbReference type="NCBI Taxonomy" id="445974"/>
    <lineage>
        <taxon>Bacteria</taxon>
        <taxon>Bacillati</taxon>
        <taxon>Bacillota</taxon>
        <taxon>Erysipelotrichia</taxon>
        <taxon>Erysipelotrichales</taxon>
        <taxon>Coprobacillaceae</taxon>
        <taxon>Thomasclavelia</taxon>
    </lineage>
</organism>
<dbReference type="eggNOG" id="ENOG50303QA">
    <property type="taxonomic scope" value="Bacteria"/>
</dbReference>
<keyword evidence="3" id="KW-1185">Reference proteome</keyword>
<evidence type="ECO:0000313" key="3">
    <source>
        <dbReference type="Proteomes" id="UP000005798"/>
    </source>
</evidence>
<gene>
    <name evidence="2" type="ORF">CLORAM_02928</name>
</gene>
<evidence type="ECO:0008006" key="4">
    <source>
        <dbReference type="Google" id="ProtNLM"/>
    </source>
</evidence>
<dbReference type="AlphaFoldDB" id="B0N8J4"/>
<comment type="caution">
    <text evidence="2">The sequence shown here is derived from an EMBL/GenBank/DDBJ whole genome shotgun (WGS) entry which is preliminary data.</text>
</comment>
<feature type="compositionally biased region" description="Basic and acidic residues" evidence="1">
    <location>
        <begin position="57"/>
        <end position="66"/>
    </location>
</feature>